<sequence length="217" mass="24555">MPLILYYLEASPPARSVDLVINALGLTAEHRVVNLFEKAHLSPDYVKINPLRTIPAINDDGFILSESRSIMTYLVSKYGKDDSLYPRDLRKRAIVDQRLHYSNDVFYVLELSLKPLLFNLKKPNEEGLGKIREAQENIEKLLTGQKFIAGDSLTVADYSLVTIVDGLGAFCPPGDKFPLTREWFKRCQAQMKNFDKVNRRGAEQLVNVLSSLLAMIP</sequence>
<dbReference type="Gene3D" id="3.40.30.10">
    <property type="entry name" value="Glutaredoxin"/>
    <property type="match status" value="1"/>
</dbReference>
<dbReference type="CDD" id="cd03177">
    <property type="entry name" value="GST_C_Delta_Epsilon"/>
    <property type="match status" value="1"/>
</dbReference>
<evidence type="ECO:0000259" key="3">
    <source>
        <dbReference type="PROSITE" id="PS50405"/>
    </source>
</evidence>
<dbReference type="InterPro" id="IPR040079">
    <property type="entry name" value="Glutathione_S-Trfase"/>
</dbReference>
<comment type="subunit">
    <text evidence="1">Homodimer.</text>
</comment>
<proteinExistence type="predicted"/>
<dbReference type="SFLD" id="SFLDG00358">
    <property type="entry name" value="Main_(cytGST)"/>
    <property type="match status" value="1"/>
</dbReference>
<organism evidence="4">
    <name type="scientific">Homalodisca liturata</name>
    <dbReference type="NCBI Taxonomy" id="320908"/>
    <lineage>
        <taxon>Eukaryota</taxon>
        <taxon>Metazoa</taxon>
        <taxon>Ecdysozoa</taxon>
        <taxon>Arthropoda</taxon>
        <taxon>Hexapoda</taxon>
        <taxon>Insecta</taxon>
        <taxon>Pterygota</taxon>
        <taxon>Neoptera</taxon>
        <taxon>Paraneoptera</taxon>
        <taxon>Hemiptera</taxon>
        <taxon>Auchenorrhyncha</taxon>
        <taxon>Membracoidea</taxon>
        <taxon>Cicadellidae</taxon>
        <taxon>Cicadellinae</taxon>
        <taxon>Proconiini</taxon>
        <taxon>Homalodisca</taxon>
    </lineage>
</organism>
<dbReference type="InterPro" id="IPR036282">
    <property type="entry name" value="Glutathione-S-Trfase_C_sf"/>
</dbReference>
<evidence type="ECO:0000256" key="1">
    <source>
        <dbReference type="ARBA" id="ARBA00011738"/>
    </source>
</evidence>
<reference evidence="4" key="1">
    <citation type="submission" date="2015-11" db="EMBL/GenBank/DDBJ databases">
        <title>De novo transcriptome assembly of four potential Pierce s Disease insect vectors from Arizona vineyards.</title>
        <authorList>
            <person name="Tassone E.E."/>
        </authorList>
    </citation>
    <scope>NUCLEOTIDE SEQUENCE</scope>
</reference>
<dbReference type="Pfam" id="PF13417">
    <property type="entry name" value="GST_N_3"/>
    <property type="match status" value="1"/>
</dbReference>
<dbReference type="InterPro" id="IPR036249">
    <property type="entry name" value="Thioredoxin-like_sf"/>
</dbReference>
<name>A0A1B6H715_9HEMI</name>
<dbReference type="PROSITE" id="PS50404">
    <property type="entry name" value="GST_NTER"/>
    <property type="match status" value="1"/>
</dbReference>
<dbReference type="InterPro" id="IPR004045">
    <property type="entry name" value="Glutathione_S-Trfase_N"/>
</dbReference>
<dbReference type="Pfam" id="PF00043">
    <property type="entry name" value="GST_C"/>
    <property type="match status" value="1"/>
</dbReference>
<protein>
    <submittedName>
        <fullName evidence="4">Uncharacterized protein</fullName>
    </submittedName>
</protein>
<dbReference type="InterPro" id="IPR004046">
    <property type="entry name" value="GST_C"/>
</dbReference>
<dbReference type="PANTHER" id="PTHR43969">
    <property type="entry name" value="GLUTATHIONE S TRANSFERASE D10, ISOFORM A-RELATED"/>
    <property type="match status" value="1"/>
</dbReference>
<dbReference type="EMBL" id="GECU01037228">
    <property type="protein sequence ID" value="JAS70478.1"/>
    <property type="molecule type" value="Transcribed_RNA"/>
</dbReference>
<dbReference type="SUPFAM" id="SSF52833">
    <property type="entry name" value="Thioredoxin-like"/>
    <property type="match status" value="1"/>
</dbReference>
<feature type="domain" description="GST N-terminal" evidence="2">
    <location>
        <begin position="1"/>
        <end position="82"/>
    </location>
</feature>
<dbReference type="SFLD" id="SFLDS00019">
    <property type="entry name" value="Glutathione_Transferase_(cytos"/>
    <property type="match status" value="1"/>
</dbReference>
<feature type="domain" description="GST C-terminal" evidence="3">
    <location>
        <begin position="88"/>
        <end position="209"/>
    </location>
</feature>
<evidence type="ECO:0000313" key="4">
    <source>
        <dbReference type="EMBL" id="JAS70478.1"/>
    </source>
</evidence>
<dbReference type="GO" id="GO:0004364">
    <property type="term" value="F:glutathione transferase activity"/>
    <property type="evidence" value="ECO:0007669"/>
    <property type="project" value="TreeGrafter"/>
</dbReference>
<dbReference type="FunFam" id="1.20.1050.10:FF:000007">
    <property type="entry name" value="Glutathione S-transferase 1-1"/>
    <property type="match status" value="1"/>
</dbReference>
<dbReference type="SUPFAM" id="SSF47616">
    <property type="entry name" value="GST C-terminal domain-like"/>
    <property type="match status" value="1"/>
</dbReference>
<evidence type="ECO:0000259" key="2">
    <source>
        <dbReference type="PROSITE" id="PS50404"/>
    </source>
</evidence>
<gene>
    <name evidence="4" type="ORF">g.10638</name>
</gene>
<dbReference type="PANTHER" id="PTHR43969:SF9">
    <property type="entry name" value="GLUTATHIONE S TRANSFERASE D10, ISOFORM A-RELATED"/>
    <property type="match status" value="1"/>
</dbReference>
<dbReference type="GO" id="GO:0006749">
    <property type="term" value="P:glutathione metabolic process"/>
    <property type="evidence" value="ECO:0007669"/>
    <property type="project" value="TreeGrafter"/>
</dbReference>
<dbReference type="PROSITE" id="PS50405">
    <property type="entry name" value="GST_CTER"/>
    <property type="match status" value="1"/>
</dbReference>
<dbReference type="AlphaFoldDB" id="A0A1B6H715"/>
<dbReference type="FunFam" id="3.40.30.10:FF:000034">
    <property type="entry name" value="glutathione S-transferase 1"/>
    <property type="match status" value="1"/>
</dbReference>
<dbReference type="Gene3D" id="1.20.1050.10">
    <property type="match status" value="1"/>
</dbReference>
<dbReference type="InterPro" id="IPR010987">
    <property type="entry name" value="Glutathione-S-Trfase_C-like"/>
</dbReference>
<accession>A0A1B6H715</accession>
<dbReference type="SFLD" id="SFLDG01153">
    <property type="entry name" value="Main.4:_Theta-like"/>
    <property type="match status" value="1"/>
</dbReference>